<proteinExistence type="predicted"/>
<gene>
    <name evidence="1" type="ORF">RDB_LOCUS82619</name>
</gene>
<dbReference type="AlphaFoldDB" id="A0A8H3AZL0"/>
<comment type="caution">
    <text evidence="1">The sequence shown here is derived from an EMBL/GenBank/DDBJ whole genome shotgun (WGS) entry which is preliminary data.</text>
</comment>
<reference evidence="1" key="1">
    <citation type="submission" date="2021-01" db="EMBL/GenBank/DDBJ databases">
        <authorList>
            <person name="Kaushik A."/>
        </authorList>
    </citation>
    <scope>NUCLEOTIDE SEQUENCE</scope>
    <source>
        <strain evidence="1">AG1-1A</strain>
    </source>
</reference>
<dbReference type="EMBL" id="CAJMWR010002390">
    <property type="protein sequence ID" value="CAE6444164.1"/>
    <property type="molecule type" value="Genomic_DNA"/>
</dbReference>
<evidence type="ECO:0000313" key="2">
    <source>
        <dbReference type="Proteomes" id="UP000663840"/>
    </source>
</evidence>
<evidence type="ECO:0000313" key="1">
    <source>
        <dbReference type="EMBL" id="CAE6444164.1"/>
    </source>
</evidence>
<protein>
    <submittedName>
        <fullName evidence="1">Uncharacterized protein</fullName>
    </submittedName>
</protein>
<sequence>MTRFYTRIYTPSRTSGYRDQLNVWSDRVHIGHIQFTTQGFYHQTDQMQYQAIPFFPQIINYGDRYQAHGQSDLDAKRLSLSRISQDRLSVDTGSIIFDHLSNVPGSVVLQPRLIMYGAEESLVDPYVIGWGTSKRKAEENAAEKLLTSRRYCFY</sequence>
<organism evidence="1 2">
    <name type="scientific">Rhizoctonia solani</name>
    <dbReference type="NCBI Taxonomy" id="456999"/>
    <lineage>
        <taxon>Eukaryota</taxon>
        <taxon>Fungi</taxon>
        <taxon>Dikarya</taxon>
        <taxon>Basidiomycota</taxon>
        <taxon>Agaricomycotina</taxon>
        <taxon>Agaricomycetes</taxon>
        <taxon>Cantharellales</taxon>
        <taxon>Ceratobasidiaceae</taxon>
        <taxon>Rhizoctonia</taxon>
    </lineage>
</organism>
<dbReference type="Proteomes" id="UP000663840">
    <property type="component" value="Unassembled WGS sequence"/>
</dbReference>
<name>A0A8H3AZL0_9AGAM</name>
<accession>A0A8H3AZL0</accession>